<reference evidence="4 5" key="1">
    <citation type="journal article" date="2008" name="Biol. Direct">
        <title>Complete genome sequence of the extremely acidophilic methanotroph isolate V4, Methylacidiphilum infernorum, a representative of the bacterial phylum Verrucomicrobia.</title>
        <authorList>
            <person name="Hou S."/>
            <person name="Makarova K.S."/>
            <person name="Saw J.H."/>
            <person name="Senin P."/>
            <person name="Ly B.V."/>
            <person name="Zhou Z."/>
            <person name="Ren Y."/>
            <person name="Wang J."/>
            <person name="Galperin M.Y."/>
            <person name="Omelchenko M.V."/>
            <person name="Wolf Y.I."/>
            <person name="Yutin N."/>
            <person name="Koonin E.V."/>
            <person name="Stott M.B."/>
            <person name="Mountain B.W."/>
            <person name="Crowe M.A."/>
            <person name="Smirnova A.V."/>
            <person name="Dunfield P.F."/>
            <person name="Feng L."/>
            <person name="Wang L."/>
            <person name="Alam M."/>
        </authorList>
    </citation>
    <scope>NUCLEOTIDE SEQUENCE [LARGE SCALE GENOMIC DNA]</scope>
    <source>
        <strain evidence="5">Isolate V4</strain>
    </source>
</reference>
<dbReference type="GO" id="GO:0005576">
    <property type="term" value="C:extracellular region"/>
    <property type="evidence" value="ECO:0007669"/>
    <property type="project" value="UniProtKB-SubCell"/>
</dbReference>
<accession>B3DYC6</accession>
<dbReference type="InterPro" id="IPR002509">
    <property type="entry name" value="NODB_dom"/>
</dbReference>
<dbReference type="InterPro" id="IPR011330">
    <property type="entry name" value="Glyco_hydro/deAcase_b/a-brl"/>
</dbReference>
<dbReference type="EMBL" id="CP000975">
    <property type="protein sequence ID" value="ACD82403.1"/>
    <property type="molecule type" value="Genomic_DNA"/>
</dbReference>
<proteinExistence type="predicted"/>
<dbReference type="KEGG" id="min:Minf_0345"/>
<organism evidence="4 5">
    <name type="scientific">Methylacidiphilum infernorum (isolate V4)</name>
    <name type="common">Methylokorus infernorum (strain V4)</name>
    <dbReference type="NCBI Taxonomy" id="481448"/>
    <lineage>
        <taxon>Bacteria</taxon>
        <taxon>Pseudomonadati</taxon>
        <taxon>Verrucomicrobiota</taxon>
        <taxon>Methylacidiphilae</taxon>
        <taxon>Methylacidiphilales</taxon>
        <taxon>Methylacidiphilaceae</taxon>
        <taxon>Methylacidiphilum (ex Ratnadevi et al. 2023)</taxon>
    </lineage>
</organism>
<dbReference type="STRING" id="481448.Minf_0345"/>
<dbReference type="CDD" id="cd10918">
    <property type="entry name" value="CE4_NodB_like_5s_6s"/>
    <property type="match status" value="1"/>
</dbReference>
<name>B3DYC6_METI4</name>
<dbReference type="PROSITE" id="PS51677">
    <property type="entry name" value="NODB"/>
    <property type="match status" value="1"/>
</dbReference>
<evidence type="ECO:0000259" key="3">
    <source>
        <dbReference type="PROSITE" id="PS51677"/>
    </source>
</evidence>
<dbReference type="Gene3D" id="3.20.20.370">
    <property type="entry name" value="Glycoside hydrolase/deacetylase"/>
    <property type="match status" value="1"/>
</dbReference>
<dbReference type="InterPro" id="IPR051398">
    <property type="entry name" value="Polysacch_Deacetylase"/>
</dbReference>
<dbReference type="AlphaFoldDB" id="B3DYC6"/>
<dbReference type="PANTHER" id="PTHR34216">
    <property type="match status" value="1"/>
</dbReference>
<evidence type="ECO:0000256" key="1">
    <source>
        <dbReference type="ARBA" id="ARBA00004613"/>
    </source>
</evidence>
<dbReference type="GO" id="GO:0016810">
    <property type="term" value="F:hydrolase activity, acting on carbon-nitrogen (but not peptide) bonds"/>
    <property type="evidence" value="ECO:0007669"/>
    <property type="project" value="InterPro"/>
</dbReference>
<evidence type="ECO:0000256" key="2">
    <source>
        <dbReference type="ARBA" id="ARBA00022729"/>
    </source>
</evidence>
<dbReference type="eggNOG" id="COG0726">
    <property type="taxonomic scope" value="Bacteria"/>
</dbReference>
<comment type="subcellular location">
    <subcellularLocation>
        <location evidence="1">Secreted</location>
    </subcellularLocation>
</comment>
<dbReference type="SUPFAM" id="SSF88713">
    <property type="entry name" value="Glycoside hydrolase/deacetylase"/>
    <property type="match status" value="1"/>
</dbReference>
<dbReference type="Pfam" id="PF01522">
    <property type="entry name" value="Polysacc_deac_1"/>
    <property type="match status" value="1"/>
</dbReference>
<evidence type="ECO:0000313" key="4">
    <source>
        <dbReference type="EMBL" id="ACD82403.1"/>
    </source>
</evidence>
<protein>
    <submittedName>
        <fullName evidence="4">Polysaccharide deacetylase family protein</fullName>
    </submittedName>
</protein>
<sequence>MLQLTIIIDKFAFMAGLPQLPSKQDNSFTHLSHYRKIYGDKTPILMYHHIGKSPKESKFPSLWVPSLLFERQLGEFWSLEWPAITLGEFVAASCSVCRGVILSFDDGYQSVFTRALPLLTRFKMRAILFIVVDYIGKSNEWDRPLGEPSHKLMSKEEIREWIASGQEIGSHSLTHPHLPRLSFREAQREIEDSKKRLEDIFSFPVRHFSYPYGEWNEQCMEIVEKAGYESACQIAEGVNLPGENPFCLKRLTARRPKRNLKTLFHMLLPYRHTA</sequence>
<keyword evidence="2" id="KW-0732">Signal</keyword>
<dbReference type="Proteomes" id="UP000009149">
    <property type="component" value="Chromosome"/>
</dbReference>
<evidence type="ECO:0000313" key="5">
    <source>
        <dbReference type="Proteomes" id="UP000009149"/>
    </source>
</evidence>
<feature type="domain" description="NodB homology" evidence="3">
    <location>
        <begin position="98"/>
        <end position="274"/>
    </location>
</feature>
<dbReference type="PANTHER" id="PTHR34216:SF3">
    <property type="entry name" value="POLY-BETA-1,6-N-ACETYL-D-GLUCOSAMINE N-DEACETYLASE"/>
    <property type="match status" value="1"/>
</dbReference>
<dbReference type="GO" id="GO:0005975">
    <property type="term" value="P:carbohydrate metabolic process"/>
    <property type="evidence" value="ECO:0007669"/>
    <property type="project" value="InterPro"/>
</dbReference>
<gene>
    <name evidence="4" type="primary">cda1</name>
    <name evidence="4" type="ordered locus">Minf_0345</name>
</gene>
<dbReference type="HOGENOM" id="CLU_030024_5_2_0"/>